<sequence length="176" mass="19179">MIVNMPVTPVNTKKQNSLMSREVPAGLFPVGVSGEQHERRSESVKNLLWKMWHETDGVLSFEWTLLTSLLTVGVVSGVTAVRDSTIDEFGDVSQAMLSLDQSYFIDAPLVIGVHTTYYGFGNYPTAASSSRFIDAARYTDCARGGIKVQEFNWKAGGLKATGPAGPVDPVEYEDAL</sequence>
<reference evidence="1 2" key="1">
    <citation type="submission" date="2019-02" db="EMBL/GenBank/DDBJ databases">
        <title>Deep-cultivation of Planctomycetes and their phenomic and genomic characterization uncovers novel biology.</title>
        <authorList>
            <person name="Wiegand S."/>
            <person name="Jogler M."/>
            <person name="Boedeker C."/>
            <person name="Pinto D."/>
            <person name="Vollmers J."/>
            <person name="Rivas-Marin E."/>
            <person name="Kohn T."/>
            <person name="Peeters S.H."/>
            <person name="Heuer A."/>
            <person name="Rast P."/>
            <person name="Oberbeckmann S."/>
            <person name="Bunk B."/>
            <person name="Jeske O."/>
            <person name="Meyerdierks A."/>
            <person name="Storesund J.E."/>
            <person name="Kallscheuer N."/>
            <person name="Luecker S."/>
            <person name="Lage O.M."/>
            <person name="Pohl T."/>
            <person name="Merkel B.J."/>
            <person name="Hornburger P."/>
            <person name="Mueller R.-W."/>
            <person name="Bruemmer F."/>
            <person name="Labrenz M."/>
            <person name="Spormann A.M."/>
            <person name="Op den Camp H."/>
            <person name="Overmann J."/>
            <person name="Amann R."/>
            <person name="Jetten M.S.M."/>
            <person name="Mascher T."/>
            <person name="Medema M.H."/>
            <person name="Devos D.P."/>
            <person name="Kaster A.-K."/>
            <person name="Ovreas L."/>
            <person name="Rohde M."/>
            <person name="Galperin M.Y."/>
            <person name="Jogler C."/>
        </authorList>
    </citation>
    <scope>NUCLEOTIDE SEQUENCE [LARGE SCALE GENOMIC DNA]</scope>
    <source>
        <strain evidence="1 2">ETA_A8</strain>
    </source>
</reference>
<proteinExistence type="predicted"/>
<gene>
    <name evidence="1" type="ORF">ETAA8_61770</name>
</gene>
<evidence type="ECO:0000313" key="1">
    <source>
        <dbReference type="EMBL" id="QDU31024.1"/>
    </source>
</evidence>
<evidence type="ECO:0000313" key="2">
    <source>
        <dbReference type="Proteomes" id="UP000315017"/>
    </source>
</evidence>
<protein>
    <submittedName>
        <fullName evidence="1">Uncharacterized protein</fullName>
    </submittedName>
</protein>
<keyword evidence="2" id="KW-1185">Reference proteome</keyword>
<organism evidence="1 2">
    <name type="scientific">Anatilimnocola aggregata</name>
    <dbReference type="NCBI Taxonomy" id="2528021"/>
    <lineage>
        <taxon>Bacteria</taxon>
        <taxon>Pseudomonadati</taxon>
        <taxon>Planctomycetota</taxon>
        <taxon>Planctomycetia</taxon>
        <taxon>Pirellulales</taxon>
        <taxon>Pirellulaceae</taxon>
        <taxon>Anatilimnocola</taxon>
    </lineage>
</organism>
<accession>A0A517YLC5</accession>
<dbReference type="EMBL" id="CP036274">
    <property type="protein sequence ID" value="QDU31024.1"/>
    <property type="molecule type" value="Genomic_DNA"/>
</dbReference>
<dbReference type="KEGG" id="aagg:ETAA8_61770"/>
<name>A0A517YLC5_9BACT</name>
<dbReference type="Proteomes" id="UP000315017">
    <property type="component" value="Chromosome"/>
</dbReference>
<dbReference type="AlphaFoldDB" id="A0A517YLC5"/>